<feature type="compositionally biased region" description="Low complexity" evidence="5">
    <location>
        <begin position="83"/>
        <end position="92"/>
    </location>
</feature>
<dbReference type="EMBL" id="NMWT01000019">
    <property type="protein sequence ID" value="PLS27766.1"/>
    <property type="molecule type" value="Genomic_DNA"/>
</dbReference>
<organism evidence="6 7">
    <name type="scientific">Bifidobacterium parmae</name>
    <dbReference type="NCBI Taxonomy" id="361854"/>
    <lineage>
        <taxon>Bacteria</taxon>
        <taxon>Bacillati</taxon>
        <taxon>Actinomycetota</taxon>
        <taxon>Actinomycetes</taxon>
        <taxon>Bifidobacteriales</taxon>
        <taxon>Bifidobacteriaceae</taxon>
        <taxon>Bifidobacterium</taxon>
    </lineage>
</organism>
<evidence type="ECO:0000256" key="3">
    <source>
        <dbReference type="ARBA" id="ARBA00020129"/>
    </source>
</evidence>
<dbReference type="Pfam" id="PF07972">
    <property type="entry name" value="Flavodoxin_NdrI"/>
    <property type="match status" value="1"/>
</dbReference>
<dbReference type="Gene3D" id="3.40.50.360">
    <property type="match status" value="1"/>
</dbReference>
<dbReference type="InterPro" id="IPR004465">
    <property type="entry name" value="RNR_NrdI"/>
</dbReference>
<dbReference type="PANTHER" id="PTHR37297">
    <property type="entry name" value="PROTEIN NRDI"/>
    <property type="match status" value="1"/>
</dbReference>
<feature type="compositionally biased region" description="Basic and acidic residues" evidence="5">
    <location>
        <begin position="49"/>
        <end position="60"/>
    </location>
</feature>
<dbReference type="PANTHER" id="PTHR37297:SF1">
    <property type="entry name" value="PROTEIN NRDI"/>
    <property type="match status" value="1"/>
</dbReference>
<name>A0A2N5J0N0_9BIFI</name>
<dbReference type="Proteomes" id="UP000235034">
    <property type="component" value="Unassembled WGS sequence"/>
</dbReference>
<comment type="similarity">
    <text evidence="2 4">Belongs to the NrdI family.</text>
</comment>
<evidence type="ECO:0000256" key="5">
    <source>
        <dbReference type="SAM" id="MobiDB-lite"/>
    </source>
</evidence>
<keyword evidence="7" id="KW-1185">Reference proteome</keyword>
<sequence length="235" mass="24761">MSATPKVSGGAGDLSGLTGAAPIRRAGMRDLSALTGVAAGGRRHTAAAARRDDADDDATHTRHRTTPVALHGMSETPEHDDATPGTPETTAAGGRGKAIGALVYFSSASENTARFVAGLKLGEAGINVYRIPLKPNAPMLNVREPYVIMVPTYGGGDARKAVPPQVKRFLNHAGNRAWIRGVIASGNTNFGTAYGAAGDIIAAKCRVPYLYRFELMGTREDSRKVRDGLVKFFTK</sequence>
<gene>
    <name evidence="4" type="primary">nrdI</name>
    <name evidence="6" type="ORF">Uis4E_1339</name>
</gene>
<evidence type="ECO:0000256" key="1">
    <source>
        <dbReference type="ARBA" id="ARBA00003999"/>
    </source>
</evidence>
<accession>A0A2N5J0N0</accession>
<dbReference type="SUPFAM" id="SSF52218">
    <property type="entry name" value="Flavoproteins"/>
    <property type="match status" value="1"/>
</dbReference>
<dbReference type="NCBIfam" id="TIGR00333">
    <property type="entry name" value="nrdI"/>
    <property type="match status" value="1"/>
</dbReference>
<comment type="caution">
    <text evidence="6">The sequence shown here is derived from an EMBL/GenBank/DDBJ whole genome shotgun (WGS) entry which is preliminary data.</text>
</comment>
<reference evidence="6 7" key="1">
    <citation type="submission" date="2017-07" db="EMBL/GenBank/DDBJ databases">
        <title>Bifidobacterium novel species.</title>
        <authorList>
            <person name="Lugli G.A."/>
            <person name="Milani C."/>
            <person name="Duranti S."/>
            <person name="Mangifesta M."/>
        </authorList>
    </citation>
    <scope>NUCLEOTIDE SEQUENCE [LARGE SCALE GENOMIC DNA]</scope>
    <source>
        <strain evidence="6 7">77</strain>
    </source>
</reference>
<dbReference type="HAMAP" id="MF_00128">
    <property type="entry name" value="NrdI"/>
    <property type="match status" value="1"/>
</dbReference>
<feature type="region of interest" description="Disordered" evidence="5">
    <location>
        <begin position="36"/>
        <end position="94"/>
    </location>
</feature>
<comment type="function">
    <text evidence="1 4">Probably involved in ribonucleotide reductase function.</text>
</comment>
<dbReference type="GO" id="GO:0010181">
    <property type="term" value="F:FMN binding"/>
    <property type="evidence" value="ECO:0007669"/>
    <property type="project" value="InterPro"/>
</dbReference>
<dbReference type="AlphaFoldDB" id="A0A2N5J0N0"/>
<evidence type="ECO:0000313" key="7">
    <source>
        <dbReference type="Proteomes" id="UP000235034"/>
    </source>
</evidence>
<evidence type="ECO:0000256" key="4">
    <source>
        <dbReference type="HAMAP-Rule" id="MF_00128"/>
    </source>
</evidence>
<protein>
    <recommendedName>
        <fullName evidence="3 4">Protein NrdI</fullName>
    </recommendedName>
</protein>
<dbReference type="InterPro" id="IPR029039">
    <property type="entry name" value="Flavoprotein-like_sf"/>
</dbReference>
<evidence type="ECO:0000313" key="6">
    <source>
        <dbReference type="EMBL" id="PLS27766.1"/>
    </source>
</evidence>
<dbReference type="InterPro" id="IPR020852">
    <property type="entry name" value="RNR_Ib_NrdI_bac"/>
</dbReference>
<proteinExistence type="inferred from homology"/>
<evidence type="ECO:0000256" key="2">
    <source>
        <dbReference type="ARBA" id="ARBA00009942"/>
    </source>
</evidence>